<dbReference type="Proteomes" id="UP001283361">
    <property type="component" value="Unassembled WGS sequence"/>
</dbReference>
<protein>
    <recommendedName>
        <fullName evidence="4">G-protein coupled receptors family 1 profile domain-containing protein</fullName>
    </recommendedName>
</protein>
<comment type="caution">
    <text evidence="2">The sequence shown here is derived from an EMBL/GenBank/DDBJ whole genome shotgun (WGS) entry which is preliminary data.</text>
</comment>
<name>A0AAE1AHX2_9GAST</name>
<sequence>MTPEIPHLIDTPISLPYNTEKDLSITPIISAYVIKVIEYINAYVLGILIAVVGIFTNTANISVYWKMGLSETTNISFYPLSICDLMVSTCAVKVQITNNRPVSVMELPSRVPVSELGIAVDHLMYPGLGCKCLDHCRSLLGKMP</sequence>
<dbReference type="EMBL" id="JAWDGP010001820">
    <property type="protein sequence ID" value="KAK3787953.1"/>
    <property type="molecule type" value="Genomic_DNA"/>
</dbReference>
<proteinExistence type="predicted"/>
<gene>
    <name evidence="2" type="ORF">RRG08_008970</name>
</gene>
<accession>A0AAE1AHX2</accession>
<keyword evidence="1" id="KW-1133">Transmembrane helix</keyword>
<feature type="transmembrane region" description="Helical" evidence="1">
    <location>
        <begin position="42"/>
        <end position="65"/>
    </location>
</feature>
<evidence type="ECO:0000313" key="3">
    <source>
        <dbReference type="Proteomes" id="UP001283361"/>
    </source>
</evidence>
<reference evidence="2" key="1">
    <citation type="journal article" date="2023" name="G3 (Bethesda)">
        <title>A reference genome for the long-term kleptoplast-retaining sea slug Elysia crispata morphotype clarki.</title>
        <authorList>
            <person name="Eastman K.E."/>
            <person name="Pendleton A.L."/>
            <person name="Shaikh M.A."/>
            <person name="Suttiyut T."/>
            <person name="Ogas R."/>
            <person name="Tomko P."/>
            <person name="Gavelis G."/>
            <person name="Widhalm J.R."/>
            <person name="Wisecaver J.H."/>
        </authorList>
    </citation>
    <scope>NUCLEOTIDE SEQUENCE</scope>
    <source>
        <strain evidence="2">ECLA1</strain>
    </source>
</reference>
<organism evidence="2 3">
    <name type="scientific">Elysia crispata</name>
    <name type="common">lettuce slug</name>
    <dbReference type="NCBI Taxonomy" id="231223"/>
    <lineage>
        <taxon>Eukaryota</taxon>
        <taxon>Metazoa</taxon>
        <taxon>Spiralia</taxon>
        <taxon>Lophotrochozoa</taxon>
        <taxon>Mollusca</taxon>
        <taxon>Gastropoda</taxon>
        <taxon>Heterobranchia</taxon>
        <taxon>Euthyneura</taxon>
        <taxon>Panpulmonata</taxon>
        <taxon>Sacoglossa</taxon>
        <taxon>Placobranchoidea</taxon>
        <taxon>Plakobranchidae</taxon>
        <taxon>Elysia</taxon>
    </lineage>
</organism>
<evidence type="ECO:0000256" key="1">
    <source>
        <dbReference type="SAM" id="Phobius"/>
    </source>
</evidence>
<dbReference type="AlphaFoldDB" id="A0AAE1AHX2"/>
<keyword evidence="1" id="KW-0812">Transmembrane</keyword>
<evidence type="ECO:0000313" key="2">
    <source>
        <dbReference type="EMBL" id="KAK3787953.1"/>
    </source>
</evidence>
<keyword evidence="1" id="KW-0472">Membrane</keyword>
<keyword evidence="3" id="KW-1185">Reference proteome</keyword>
<evidence type="ECO:0008006" key="4">
    <source>
        <dbReference type="Google" id="ProtNLM"/>
    </source>
</evidence>